<keyword evidence="2" id="KW-0812">Transmembrane</keyword>
<keyword evidence="2" id="KW-1133">Transmembrane helix</keyword>
<evidence type="ECO:0000256" key="2">
    <source>
        <dbReference type="SAM" id="Phobius"/>
    </source>
</evidence>
<feature type="transmembrane region" description="Helical" evidence="2">
    <location>
        <begin position="42"/>
        <end position="62"/>
    </location>
</feature>
<evidence type="ECO:0000313" key="4">
    <source>
        <dbReference type="Proteomes" id="UP001176961"/>
    </source>
</evidence>
<proteinExistence type="predicted"/>
<reference evidence="3" key="1">
    <citation type="submission" date="2023-07" db="EMBL/GenBank/DDBJ databases">
        <authorList>
            <consortium name="CYATHOMIX"/>
        </authorList>
    </citation>
    <scope>NUCLEOTIDE SEQUENCE</scope>
    <source>
        <strain evidence="3">N/A</strain>
    </source>
</reference>
<protein>
    <recommendedName>
        <fullName evidence="5">Transmembrane protein</fullName>
    </recommendedName>
</protein>
<accession>A0AA36GK02</accession>
<evidence type="ECO:0008006" key="5">
    <source>
        <dbReference type="Google" id="ProtNLM"/>
    </source>
</evidence>
<evidence type="ECO:0000256" key="1">
    <source>
        <dbReference type="SAM" id="MobiDB-lite"/>
    </source>
</evidence>
<name>A0AA36GK02_CYLNA</name>
<keyword evidence="2" id="KW-0472">Membrane</keyword>
<comment type="caution">
    <text evidence="3">The sequence shown here is derived from an EMBL/GenBank/DDBJ whole genome shotgun (WGS) entry which is preliminary data.</text>
</comment>
<feature type="compositionally biased region" description="Polar residues" evidence="1">
    <location>
        <begin position="8"/>
        <end position="19"/>
    </location>
</feature>
<evidence type="ECO:0000313" key="3">
    <source>
        <dbReference type="EMBL" id="CAJ0590110.1"/>
    </source>
</evidence>
<organism evidence="3 4">
    <name type="scientific">Cylicocyclus nassatus</name>
    <name type="common">Nematode worm</name>
    <dbReference type="NCBI Taxonomy" id="53992"/>
    <lineage>
        <taxon>Eukaryota</taxon>
        <taxon>Metazoa</taxon>
        <taxon>Ecdysozoa</taxon>
        <taxon>Nematoda</taxon>
        <taxon>Chromadorea</taxon>
        <taxon>Rhabditida</taxon>
        <taxon>Rhabditina</taxon>
        <taxon>Rhabditomorpha</taxon>
        <taxon>Strongyloidea</taxon>
        <taxon>Strongylidae</taxon>
        <taxon>Cylicocyclus</taxon>
    </lineage>
</organism>
<dbReference type="EMBL" id="CATQJL010000001">
    <property type="protein sequence ID" value="CAJ0590110.1"/>
    <property type="molecule type" value="Genomic_DNA"/>
</dbReference>
<dbReference type="AlphaFoldDB" id="A0AA36GK02"/>
<dbReference type="Proteomes" id="UP001176961">
    <property type="component" value="Unassembled WGS sequence"/>
</dbReference>
<feature type="region of interest" description="Disordered" evidence="1">
    <location>
        <begin position="1"/>
        <end position="25"/>
    </location>
</feature>
<keyword evidence="4" id="KW-1185">Reference proteome</keyword>
<gene>
    <name evidence="3" type="ORF">CYNAS_LOCUS2093</name>
</gene>
<sequence length="66" mass="7254">MSKMKPANTGSNPITAQRNSKSKSLTKCRNGQTLSYPQNCTPITFCLFLLIVIHVVLGLLVFSEVL</sequence>